<feature type="domain" description="Histidine kinase/HSP90-like ATPase" evidence="11">
    <location>
        <begin position="287"/>
        <end position="386"/>
    </location>
</feature>
<dbReference type="SMART" id="SM00387">
    <property type="entry name" value="HATPase_c"/>
    <property type="match status" value="1"/>
</dbReference>
<protein>
    <recommendedName>
        <fullName evidence="2">histidine kinase</fullName>
        <ecNumber evidence="2">2.7.13.3</ecNumber>
    </recommendedName>
</protein>
<evidence type="ECO:0000256" key="4">
    <source>
        <dbReference type="ARBA" id="ARBA00022679"/>
    </source>
</evidence>
<dbReference type="GO" id="GO:0016020">
    <property type="term" value="C:membrane"/>
    <property type="evidence" value="ECO:0007669"/>
    <property type="project" value="InterPro"/>
</dbReference>
<keyword evidence="10" id="KW-1133">Transmembrane helix</keyword>
<keyword evidence="13" id="KW-1185">Reference proteome</keyword>
<feature type="transmembrane region" description="Helical" evidence="10">
    <location>
        <begin position="43"/>
        <end position="63"/>
    </location>
</feature>
<name>A0A6M1LCF4_9ACTN</name>
<keyword evidence="4" id="KW-0808">Transferase</keyword>
<sequence length="394" mass="40798">MSRSSPGADVASPDERPKSRPGPGLAVLTALAQPVGTAIVAGWQHASVGFVGYVLLVFSGLALADRHRFPRRNFLIVVAATLTYHLLGGPVGVTLLAPMIGAAAVMAVGHRWLVATATAGSYAVWVLVSGATLSQALAALALIAGAGLVTEIGILVAAEVRNGIAEQRRLSEERQRRRASEQRLLIAAELHDVLGHHLSLINMRAGVGLHLMDRDPEQARAALDAIAQSSAEALREVQAVLNTLYPAGEAAPRAPAPGLDRLAELTEDAALRTRTVIDGTSRQLPAAVDRAAYRIVQEALTNIRRHAGPGAAATVTIGYRPEALVVEVDDDGGGAPPPQPGPVPRAGNGITGMRERAAALGGELTAGPAPDGSGGWRVRATLPLGSDETREATA</sequence>
<keyword evidence="5" id="KW-0547">Nucleotide-binding</keyword>
<dbReference type="InterPro" id="IPR011712">
    <property type="entry name" value="Sig_transdc_His_kin_sub3_dim/P"/>
</dbReference>
<comment type="catalytic activity">
    <reaction evidence="1">
        <text>ATP + protein L-histidine = ADP + protein N-phospho-L-histidine.</text>
        <dbReference type="EC" id="2.7.13.3"/>
    </reaction>
</comment>
<dbReference type="GO" id="GO:0046983">
    <property type="term" value="F:protein dimerization activity"/>
    <property type="evidence" value="ECO:0007669"/>
    <property type="project" value="InterPro"/>
</dbReference>
<evidence type="ECO:0000256" key="8">
    <source>
        <dbReference type="ARBA" id="ARBA00023012"/>
    </source>
</evidence>
<feature type="transmembrane region" description="Helical" evidence="10">
    <location>
        <begin position="137"/>
        <end position="158"/>
    </location>
</feature>
<feature type="region of interest" description="Disordered" evidence="9">
    <location>
        <begin position="1"/>
        <end position="23"/>
    </location>
</feature>
<dbReference type="RefSeq" id="WP_164449637.1">
    <property type="nucleotide sequence ID" value="NZ_SAIY01000011.1"/>
</dbReference>
<gene>
    <name evidence="12" type="ORF">ENC19_25760</name>
</gene>
<feature type="transmembrane region" description="Helical" evidence="10">
    <location>
        <begin position="112"/>
        <end position="130"/>
    </location>
</feature>
<keyword evidence="10" id="KW-0812">Transmembrane</keyword>
<keyword evidence="3" id="KW-0597">Phosphoprotein</keyword>
<reference evidence="12 13" key="1">
    <citation type="submission" date="2020-02" db="EMBL/GenBank/DDBJ databases">
        <title>Draft Genome Sequence of Verrucosispora sp. Strain CWR15, Isolated from Gulf of Mexico Sponge.</title>
        <authorList>
            <person name="Kennedy S.J."/>
            <person name="Cella E."/>
            <person name="Azarian T."/>
            <person name="Baker B.J."/>
            <person name="Shaw L.N."/>
        </authorList>
    </citation>
    <scope>NUCLEOTIDE SEQUENCE [LARGE SCALE GENOMIC DNA]</scope>
    <source>
        <strain evidence="12 13">CWR15</strain>
    </source>
</reference>
<evidence type="ECO:0000256" key="10">
    <source>
        <dbReference type="SAM" id="Phobius"/>
    </source>
</evidence>
<keyword evidence="6 12" id="KW-0418">Kinase</keyword>
<dbReference type="Pfam" id="PF02518">
    <property type="entry name" value="HATPase_c"/>
    <property type="match status" value="1"/>
</dbReference>
<dbReference type="Gene3D" id="1.20.5.1930">
    <property type="match status" value="1"/>
</dbReference>
<keyword evidence="10" id="KW-0472">Membrane</keyword>
<evidence type="ECO:0000313" key="13">
    <source>
        <dbReference type="Proteomes" id="UP000478148"/>
    </source>
</evidence>
<evidence type="ECO:0000256" key="6">
    <source>
        <dbReference type="ARBA" id="ARBA00022777"/>
    </source>
</evidence>
<evidence type="ECO:0000256" key="5">
    <source>
        <dbReference type="ARBA" id="ARBA00022741"/>
    </source>
</evidence>
<dbReference type="Proteomes" id="UP000478148">
    <property type="component" value="Unassembled WGS sequence"/>
</dbReference>
<dbReference type="AlphaFoldDB" id="A0A6M1LCF4"/>
<dbReference type="GO" id="GO:0005524">
    <property type="term" value="F:ATP binding"/>
    <property type="evidence" value="ECO:0007669"/>
    <property type="project" value="UniProtKB-KW"/>
</dbReference>
<feature type="transmembrane region" description="Helical" evidence="10">
    <location>
        <begin position="75"/>
        <end position="100"/>
    </location>
</feature>
<evidence type="ECO:0000256" key="1">
    <source>
        <dbReference type="ARBA" id="ARBA00000085"/>
    </source>
</evidence>
<dbReference type="InterPro" id="IPR036890">
    <property type="entry name" value="HATPase_C_sf"/>
</dbReference>
<accession>A0A6M1LCF4</accession>
<dbReference type="EMBL" id="SAIY01000011">
    <property type="protein sequence ID" value="NGM15794.1"/>
    <property type="molecule type" value="Genomic_DNA"/>
</dbReference>
<evidence type="ECO:0000256" key="3">
    <source>
        <dbReference type="ARBA" id="ARBA00022553"/>
    </source>
</evidence>
<dbReference type="EC" id="2.7.13.3" evidence="2"/>
<keyword evidence="8" id="KW-0902">Two-component regulatory system</keyword>
<dbReference type="InterPro" id="IPR050482">
    <property type="entry name" value="Sensor_HK_TwoCompSys"/>
</dbReference>
<evidence type="ECO:0000259" key="11">
    <source>
        <dbReference type="SMART" id="SM00387"/>
    </source>
</evidence>
<dbReference type="InterPro" id="IPR003594">
    <property type="entry name" value="HATPase_dom"/>
</dbReference>
<evidence type="ECO:0000256" key="7">
    <source>
        <dbReference type="ARBA" id="ARBA00022840"/>
    </source>
</evidence>
<evidence type="ECO:0000256" key="2">
    <source>
        <dbReference type="ARBA" id="ARBA00012438"/>
    </source>
</evidence>
<proteinExistence type="predicted"/>
<evidence type="ECO:0000313" key="12">
    <source>
        <dbReference type="EMBL" id="NGM15794.1"/>
    </source>
</evidence>
<keyword evidence="7" id="KW-0067">ATP-binding</keyword>
<dbReference type="PANTHER" id="PTHR24421">
    <property type="entry name" value="NITRATE/NITRITE SENSOR PROTEIN NARX-RELATED"/>
    <property type="match status" value="1"/>
</dbReference>
<feature type="region of interest" description="Disordered" evidence="9">
    <location>
        <begin position="329"/>
        <end position="394"/>
    </location>
</feature>
<dbReference type="GO" id="GO:0000155">
    <property type="term" value="F:phosphorelay sensor kinase activity"/>
    <property type="evidence" value="ECO:0007669"/>
    <property type="project" value="InterPro"/>
</dbReference>
<dbReference type="SUPFAM" id="SSF55874">
    <property type="entry name" value="ATPase domain of HSP90 chaperone/DNA topoisomerase II/histidine kinase"/>
    <property type="match status" value="1"/>
</dbReference>
<dbReference type="Pfam" id="PF07730">
    <property type="entry name" value="HisKA_3"/>
    <property type="match status" value="1"/>
</dbReference>
<evidence type="ECO:0000256" key="9">
    <source>
        <dbReference type="SAM" id="MobiDB-lite"/>
    </source>
</evidence>
<dbReference type="Gene3D" id="3.30.565.10">
    <property type="entry name" value="Histidine kinase-like ATPase, C-terminal domain"/>
    <property type="match status" value="1"/>
</dbReference>
<dbReference type="CDD" id="cd16917">
    <property type="entry name" value="HATPase_UhpB-NarQ-NarX-like"/>
    <property type="match status" value="1"/>
</dbReference>
<organism evidence="12 13">
    <name type="scientific">Verrucosispora sioxanthis</name>
    <dbReference type="NCBI Taxonomy" id="2499994"/>
    <lineage>
        <taxon>Bacteria</taxon>
        <taxon>Bacillati</taxon>
        <taxon>Actinomycetota</taxon>
        <taxon>Actinomycetes</taxon>
        <taxon>Micromonosporales</taxon>
        <taxon>Micromonosporaceae</taxon>
        <taxon>Micromonospora</taxon>
    </lineage>
</organism>
<comment type="caution">
    <text evidence="12">The sequence shown here is derived from an EMBL/GenBank/DDBJ whole genome shotgun (WGS) entry which is preliminary data.</text>
</comment>
<dbReference type="PANTHER" id="PTHR24421:SF10">
    <property type="entry name" value="NITRATE_NITRITE SENSOR PROTEIN NARQ"/>
    <property type="match status" value="1"/>
</dbReference>